<dbReference type="EMBL" id="JARIHO010000022">
    <property type="protein sequence ID" value="KAJ7343799.1"/>
    <property type="molecule type" value="Genomic_DNA"/>
</dbReference>
<feature type="signal peptide" evidence="6">
    <location>
        <begin position="1"/>
        <end position="19"/>
    </location>
</feature>
<keyword evidence="3" id="KW-0285">Flavoprotein</keyword>
<comment type="similarity">
    <text evidence="2">Belongs to the GMC oxidoreductase family.</text>
</comment>
<dbReference type="Pfam" id="PF05199">
    <property type="entry name" value="GMC_oxred_C"/>
    <property type="match status" value="1"/>
</dbReference>
<dbReference type="PROSITE" id="PS00624">
    <property type="entry name" value="GMC_OXRED_2"/>
    <property type="match status" value="1"/>
</dbReference>
<feature type="binding site" evidence="5">
    <location>
        <position position="114"/>
    </location>
    <ligand>
        <name>FAD</name>
        <dbReference type="ChEBI" id="CHEBI:57692"/>
    </ligand>
</feature>
<feature type="chain" id="PRO_5042239429" evidence="6">
    <location>
        <begin position="20"/>
        <end position="593"/>
    </location>
</feature>
<name>A0AAD6ZZ80_9AGAR</name>
<dbReference type="PANTHER" id="PTHR11552">
    <property type="entry name" value="GLUCOSE-METHANOL-CHOLINE GMC OXIDOREDUCTASE"/>
    <property type="match status" value="1"/>
</dbReference>
<dbReference type="PANTHER" id="PTHR11552:SF147">
    <property type="entry name" value="CHOLINE DEHYDROGENASE, MITOCHONDRIAL"/>
    <property type="match status" value="1"/>
</dbReference>
<evidence type="ECO:0000256" key="5">
    <source>
        <dbReference type="PIRSR" id="PIRSR000137-2"/>
    </source>
</evidence>
<dbReference type="InterPro" id="IPR036188">
    <property type="entry name" value="FAD/NAD-bd_sf"/>
</dbReference>
<dbReference type="SUPFAM" id="SSF54373">
    <property type="entry name" value="FAD-linked reductases, C-terminal domain"/>
    <property type="match status" value="1"/>
</dbReference>
<keyword evidence="9" id="KW-1185">Reference proteome</keyword>
<evidence type="ECO:0000256" key="6">
    <source>
        <dbReference type="SAM" id="SignalP"/>
    </source>
</evidence>
<dbReference type="SUPFAM" id="SSF51905">
    <property type="entry name" value="FAD/NAD(P)-binding domain"/>
    <property type="match status" value="1"/>
</dbReference>
<dbReference type="InterPro" id="IPR000172">
    <property type="entry name" value="GMC_OxRdtase_N"/>
</dbReference>
<evidence type="ECO:0000313" key="8">
    <source>
        <dbReference type="EMBL" id="KAJ7343799.1"/>
    </source>
</evidence>
<reference evidence="8" key="1">
    <citation type="submission" date="2023-03" db="EMBL/GenBank/DDBJ databases">
        <title>Massive genome expansion in bonnet fungi (Mycena s.s.) driven by repeated elements and novel gene families across ecological guilds.</title>
        <authorList>
            <consortium name="Lawrence Berkeley National Laboratory"/>
            <person name="Harder C.B."/>
            <person name="Miyauchi S."/>
            <person name="Viragh M."/>
            <person name="Kuo A."/>
            <person name="Thoen E."/>
            <person name="Andreopoulos B."/>
            <person name="Lu D."/>
            <person name="Skrede I."/>
            <person name="Drula E."/>
            <person name="Henrissat B."/>
            <person name="Morin E."/>
            <person name="Kohler A."/>
            <person name="Barry K."/>
            <person name="LaButti K."/>
            <person name="Morin E."/>
            <person name="Salamov A."/>
            <person name="Lipzen A."/>
            <person name="Mereny Z."/>
            <person name="Hegedus B."/>
            <person name="Baldrian P."/>
            <person name="Stursova M."/>
            <person name="Weitz H."/>
            <person name="Taylor A."/>
            <person name="Grigoriev I.V."/>
            <person name="Nagy L.G."/>
            <person name="Martin F."/>
            <person name="Kauserud H."/>
        </authorList>
    </citation>
    <scope>NUCLEOTIDE SEQUENCE</scope>
    <source>
        <strain evidence="8">CBHHK002</strain>
    </source>
</reference>
<sequence length="593" mass="63038">MMAQSMLFLFFVLVKSCFGRIFTAPEQLTTTSYDFIVVGAGTAGCVIASRLSENPSATVLLIEAGVSDNGTDSAVLSTPFLAAQAVGTIFDWNYTTTSQVGLNGRTMPYPRGFVLGGSSSINSMVYARGPSEDWDRIATTSGDDGWSWNNLQQFIFKNERHAPAWNNRSNVGEYNPKVHGHGPLMTSLTANPSELDHRVINTTAELADEFPFNLDLNSGDGLGFGWLQSTIGDSARSSSATAYLHPALNSRSNLDLLLNTQVMNLISTGGAATTLNGVRASQSETAANFTFTAAKEVILSAGTIGTPQILMLSGVGPKEELEKFDITTLVDAPDVGRNMQDQPIFFLQWAANGDTLFSFLNDPDAINAALAQYEQNKTGLAASSIVFNTIGFLRLPDNSSLLENGDPSSGPHAAHYQISFIDTFNGNGNQVAPTDGNWISGSVVLISPTSRGSINLTSSSAFDHPLIDPSFFTTSFDIGTAIEAVKTLQTFLAASAFDGFIGSPVTNLTTDAQIEAYVRAAAVTIKHCVSTAKISKANETGGVVGPHLQVKGVDGVRVVDASIFPFTVGGFPQAEVYIVAERAASLIKETWSL</sequence>
<feature type="domain" description="Glucose-methanol-choline oxidoreductase N-terminal" evidence="7">
    <location>
        <begin position="302"/>
        <end position="316"/>
    </location>
</feature>
<comment type="cofactor">
    <cofactor evidence="1 5">
        <name>FAD</name>
        <dbReference type="ChEBI" id="CHEBI:57692"/>
    </cofactor>
</comment>
<dbReference type="Proteomes" id="UP001218218">
    <property type="component" value="Unassembled WGS sequence"/>
</dbReference>
<dbReference type="Gene3D" id="3.30.560.10">
    <property type="entry name" value="Glucose Oxidase, domain 3"/>
    <property type="match status" value="1"/>
</dbReference>
<evidence type="ECO:0000256" key="4">
    <source>
        <dbReference type="ARBA" id="ARBA00022827"/>
    </source>
</evidence>
<feature type="binding site" evidence="5">
    <location>
        <position position="262"/>
    </location>
    <ligand>
        <name>FAD</name>
        <dbReference type="ChEBI" id="CHEBI:57692"/>
    </ligand>
</feature>
<accession>A0AAD6ZZ80</accession>
<evidence type="ECO:0000313" key="9">
    <source>
        <dbReference type="Proteomes" id="UP001218218"/>
    </source>
</evidence>
<dbReference type="GO" id="GO:0016614">
    <property type="term" value="F:oxidoreductase activity, acting on CH-OH group of donors"/>
    <property type="evidence" value="ECO:0007669"/>
    <property type="project" value="InterPro"/>
</dbReference>
<evidence type="ECO:0000256" key="3">
    <source>
        <dbReference type="ARBA" id="ARBA00022630"/>
    </source>
</evidence>
<evidence type="ECO:0000256" key="2">
    <source>
        <dbReference type="ARBA" id="ARBA00010790"/>
    </source>
</evidence>
<protein>
    <submittedName>
        <fullName evidence="8">Aryl-alcohol oxidase-like protein</fullName>
    </submittedName>
</protein>
<dbReference type="Pfam" id="PF00732">
    <property type="entry name" value="GMC_oxred_N"/>
    <property type="match status" value="1"/>
</dbReference>
<dbReference type="GO" id="GO:0050660">
    <property type="term" value="F:flavin adenine dinucleotide binding"/>
    <property type="evidence" value="ECO:0007669"/>
    <property type="project" value="InterPro"/>
</dbReference>
<dbReference type="AlphaFoldDB" id="A0AAD6ZZ80"/>
<keyword evidence="4 5" id="KW-0274">FAD</keyword>
<feature type="binding site" evidence="5">
    <location>
        <begin position="122"/>
        <end position="125"/>
    </location>
    <ligand>
        <name>FAD</name>
        <dbReference type="ChEBI" id="CHEBI:57692"/>
    </ligand>
</feature>
<feature type="binding site" evidence="5">
    <location>
        <begin position="572"/>
        <end position="573"/>
    </location>
    <ligand>
        <name>FAD</name>
        <dbReference type="ChEBI" id="CHEBI:57692"/>
    </ligand>
</feature>
<proteinExistence type="inferred from homology"/>
<comment type="caution">
    <text evidence="8">The sequence shown here is derived from an EMBL/GenBank/DDBJ whole genome shotgun (WGS) entry which is preliminary data.</text>
</comment>
<dbReference type="PIRSF" id="PIRSF000137">
    <property type="entry name" value="Alcohol_oxidase"/>
    <property type="match status" value="1"/>
</dbReference>
<dbReference type="InterPro" id="IPR007867">
    <property type="entry name" value="GMC_OxRtase_C"/>
</dbReference>
<keyword evidence="6" id="KW-0732">Signal</keyword>
<organism evidence="8 9">
    <name type="scientific">Mycena albidolilacea</name>
    <dbReference type="NCBI Taxonomy" id="1033008"/>
    <lineage>
        <taxon>Eukaryota</taxon>
        <taxon>Fungi</taxon>
        <taxon>Dikarya</taxon>
        <taxon>Basidiomycota</taxon>
        <taxon>Agaricomycotina</taxon>
        <taxon>Agaricomycetes</taxon>
        <taxon>Agaricomycetidae</taxon>
        <taxon>Agaricales</taxon>
        <taxon>Marasmiineae</taxon>
        <taxon>Mycenaceae</taxon>
        <taxon>Mycena</taxon>
    </lineage>
</organism>
<evidence type="ECO:0000256" key="1">
    <source>
        <dbReference type="ARBA" id="ARBA00001974"/>
    </source>
</evidence>
<dbReference type="InterPro" id="IPR012132">
    <property type="entry name" value="GMC_OxRdtase"/>
</dbReference>
<gene>
    <name evidence="8" type="ORF">DFH08DRAFT_781317</name>
</gene>
<evidence type="ECO:0000259" key="7">
    <source>
        <dbReference type="PROSITE" id="PS00624"/>
    </source>
</evidence>
<dbReference type="Gene3D" id="3.50.50.60">
    <property type="entry name" value="FAD/NAD(P)-binding domain"/>
    <property type="match status" value="1"/>
</dbReference>